<comment type="caution">
    <text evidence="2">The sequence shown here is derived from an EMBL/GenBank/DDBJ whole genome shotgun (WGS) entry which is preliminary data.</text>
</comment>
<dbReference type="AlphaFoldDB" id="A0AAP0JWI0"/>
<dbReference type="InterPro" id="IPR019557">
    <property type="entry name" value="AminoTfrase-like_pln_mobile"/>
</dbReference>
<dbReference type="Pfam" id="PF10536">
    <property type="entry name" value="PMD"/>
    <property type="match status" value="1"/>
</dbReference>
<keyword evidence="3" id="KW-1185">Reference proteome</keyword>
<gene>
    <name evidence="2" type="ORF">Scep_009903</name>
</gene>
<protein>
    <recommendedName>
        <fullName evidence="1">Aminotransferase-like plant mobile domain-containing protein</fullName>
    </recommendedName>
</protein>
<name>A0AAP0JWI0_9MAGN</name>
<reference evidence="2 3" key="1">
    <citation type="submission" date="2024-01" db="EMBL/GenBank/DDBJ databases">
        <title>Genome assemblies of Stephania.</title>
        <authorList>
            <person name="Yang L."/>
        </authorList>
    </citation>
    <scope>NUCLEOTIDE SEQUENCE [LARGE SCALE GENOMIC DNA]</scope>
    <source>
        <strain evidence="2">JXDWG</strain>
        <tissue evidence="2">Leaf</tissue>
    </source>
</reference>
<organism evidence="2 3">
    <name type="scientific">Stephania cephalantha</name>
    <dbReference type="NCBI Taxonomy" id="152367"/>
    <lineage>
        <taxon>Eukaryota</taxon>
        <taxon>Viridiplantae</taxon>
        <taxon>Streptophyta</taxon>
        <taxon>Embryophyta</taxon>
        <taxon>Tracheophyta</taxon>
        <taxon>Spermatophyta</taxon>
        <taxon>Magnoliopsida</taxon>
        <taxon>Ranunculales</taxon>
        <taxon>Menispermaceae</taxon>
        <taxon>Menispermoideae</taxon>
        <taxon>Cissampelideae</taxon>
        <taxon>Stephania</taxon>
    </lineage>
</organism>
<feature type="domain" description="Aminotransferase-like plant mobile" evidence="1">
    <location>
        <begin position="1"/>
        <end position="201"/>
    </location>
</feature>
<evidence type="ECO:0000259" key="1">
    <source>
        <dbReference type="Pfam" id="PF10536"/>
    </source>
</evidence>
<accession>A0AAP0JWI0</accession>
<dbReference type="PANTHER" id="PTHR46033:SF8">
    <property type="entry name" value="PROTEIN MAINTENANCE OF MERISTEMS-LIKE"/>
    <property type="match status" value="1"/>
</dbReference>
<dbReference type="Proteomes" id="UP001419268">
    <property type="component" value="Unassembled WGS sequence"/>
</dbReference>
<proteinExistence type="predicted"/>
<evidence type="ECO:0000313" key="3">
    <source>
        <dbReference type="Proteomes" id="UP001419268"/>
    </source>
</evidence>
<dbReference type="InterPro" id="IPR044824">
    <property type="entry name" value="MAIN-like"/>
</dbReference>
<evidence type="ECO:0000313" key="2">
    <source>
        <dbReference type="EMBL" id="KAK9140222.1"/>
    </source>
</evidence>
<dbReference type="GO" id="GO:0010073">
    <property type="term" value="P:meristem maintenance"/>
    <property type="evidence" value="ECO:0007669"/>
    <property type="project" value="InterPro"/>
</dbReference>
<sequence length="210" mass="24054">MPFVEMSISLEGVSILLKIMVTGKVVAVGNFSRYIEDSRKEAIELISKLLGVTIEEAEEEVNITKGLTVRKAWLKTWWSPNWKSKPFTYPPVQCTERAFLLYLLSYTLFVDKSGSRVSIALLKLLENLDDVGNYAWGATALAYLYCQLGSATRVEVLQIVRYLTLFEGWVYEHFELRFATSNAKYMDQLQPRVSRWIQKHETVNVGDKLA</sequence>
<dbReference type="EMBL" id="JBBNAG010000004">
    <property type="protein sequence ID" value="KAK9140222.1"/>
    <property type="molecule type" value="Genomic_DNA"/>
</dbReference>
<dbReference type="PANTHER" id="PTHR46033">
    <property type="entry name" value="PROTEIN MAIN-LIKE 2"/>
    <property type="match status" value="1"/>
</dbReference>